<dbReference type="Gene3D" id="2.140.10.30">
    <property type="entry name" value="Dipeptidylpeptidase IV, N-terminal domain"/>
    <property type="match status" value="1"/>
</dbReference>
<feature type="domain" description="Dipeptidylpeptidase IV N-terminal" evidence="2">
    <location>
        <begin position="141"/>
        <end position="434"/>
    </location>
</feature>
<sequence>MNIKSRIIAIAFLIIGGTSIVYAQNRVINLDDAILRRYSVFGEERLKGLQWIGKTNSYAYTDGQNLLIASVADQKPVPVLSFDELNQAVGGALKAMPAVKWIDPGHFTVIVGGNRYKFDLATKKAEIINIFIVEGENIDIDPVTGNTACTIGDNLFISNDGKTTQVTNDTEWGIKSGKSTHREEFGIDKGTFWSPQGNLLAFYREDARQVTDYPLVDINSIPAKEVKIKYPMAGMKSHKVTVGVYNIKTGKTIYLQTGEPSDKYFTNISWSSDEKSIFIAEINRDQNELRYNQYDAASGAFLRSLFSEYNAKYVRPEKAAINLKDSFLWLSAVNGYNHFLQYDYSGKLINHINTGKIIVRKFLGTDESENKVFFVGNNADNIDLQVYMVDLKQKHKTSEFEVVRLTNEEGYHDGALLSADGKYLLDQFSSSTVPHKVNLLSTNGKISVTLLNSKNPLAGYQFGKTEIVRLKADDGKLLYGRIIKPYNFDPTKKYPVVLYVYNGPNVQLINDSWTNGASFWMYYLANKGYVILTVDGRGSANRGMDFEQVTFRKLGQEEMKDQMVGINYIKSLPYINGDKIAVHGWSYGGFMTTSLMLNYPEVFKVGVAGGPVIDWRYYEVMYTERYMDTPQANPKGYAQTSLLDKAQNLKGSLMLIHGAVDPVVVWQHSLKFIKSCVDNNIPIDYFVYPGHEHNVIGKDRVHLYNKVIEYIDEKMNKEPNSNF</sequence>
<evidence type="ECO:0000313" key="4">
    <source>
        <dbReference type="Proteomes" id="UP000315971"/>
    </source>
</evidence>
<dbReference type="GO" id="GO:0006508">
    <property type="term" value="P:proteolysis"/>
    <property type="evidence" value="ECO:0007669"/>
    <property type="project" value="InterPro"/>
</dbReference>
<dbReference type="SUPFAM" id="SSF82171">
    <property type="entry name" value="DPP6 N-terminal domain-like"/>
    <property type="match status" value="1"/>
</dbReference>
<dbReference type="InterPro" id="IPR050278">
    <property type="entry name" value="Serine_Prot_S9B/DPPIV"/>
</dbReference>
<name>A0A521BFF5_9SPHI</name>
<keyword evidence="4" id="KW-1185">Reference proteome</keyword>
<evidence type="ECO:0000259" key="2">
    <source>
        <dbReference type="Pfam" id="PF00930"/>
    </source>
</evidence>
<dbReference type="GO" id="GO:0008239">
    <property type="term" value="F:dipeptidyl-peptidase activity"/>
    <property type="evidence" value="ECO:0007669"/>
    <property type="project" value="TreeGrafter"/>
</dbReference>
<reference evidence="3 4" key="1">
    <citation type="submission" date="2017-05" db="EMBL/GenBank/DDBJ databases">
        <authorList>
            <person name="Varghese N."/>
            <person name="Submissions S."/>
        </authorList>
    </citation>
    <scope>NUCLEOTIDE SEQUENCE [LARGE SCALE GENOMIC DNA]</scope>
    <source>
        <strain evidence="3 4">DSM 21342</strain>
    </source>
</reference>
<dbReference type="PANTHER" id="PTHR11731">
    <property type="entry name" value="PROTEASE FAMILY S9B,C DIPEPTIDYL-PEPTIDASE IV-RELATED"/>
    <property type="match status" value="1"/>
</dbReference>
<dbReference type="OrthoDB" id="9777457at2"/>
<dbReference type="EMBL" id="FXSZ01000002">
    <property type="protein sequence ID" value="SMO45813.1"/>
    <property type="molecule type" value="Genomic_DNA"/>
</dbReference>
<dbReference type="AlphaFoldDB" id="A0A521BFF5"/>
<dbReference type="PANTHER" id="PTHR11731:SF193">
    <property type="entry name" value="DIPEPTIDYL PEPTIDASE 9"/>
    <property type="match status" value="1"/>
</dbReference>
<gene>
    <name evidence="3" type="ORF">SAMN06265350_102161</name>
</gene>
<organism evidence="3 4">
    <name type="scientific">Solitalea koreensis</name>
    <dbReference type="NCBI Taxonomy" id="543615"/>
    <lineage>
        <taxon>Bacteria</taxon>
        <taxon>Pseudomonadati</taxon>
        <taxon>Bacteroidota</taxon>
        <taxon>Sphingobacteriia</taxon>
        <taxon>Sphingobacteriales</taxon>
        <taxon>Sphingobacteriaceae</taxon>
        <taxon>Solitalea</taxon>
    </lineage>
</organism>
<accession>A0A521BFF5</accession>
<dbReference type="Pfam" id="PF00930">
    <property type="entry name" value="DPPIV_N"/>
    <property type="match status" value="1"/>
</dbReference>
<dbReference type="GO" id="GO:0008236">
    <property type="term" value="F:serine-type peptidase activity"/>
    <property type="evidence" value="ECO:0007669"/>
    <property type="project" value="InterPro"/>
</dbReference>
<proteinExistence type="predicted"/>
<dbReference type="InterPro" id="IPR001375">
    <property type="entry name" value="Peptidase_S9_cat"/>
</dbReference>
<dbReference type="RefSeq" id="WP_142601649.1">
    <property type="nucleotide sequence ID" value="NZ_FXSZ01000002.1"/>
</dbReference>
<dbReference type="Gene3D" id="3.40.50.1820">
    <property type="entry name" value="alpha/beta hydrolase"/>
    <property type="match status" value="1"/>
</dbReference>
<evidence type="ECO:0000259" key="1">
    <source>
        <dbReference type="Pfam" id="PF00326"/>
    </source>
</evidence>
<dbReference type="Pfam" id="PF00326">
    <property type="entry name" value="Peptidase_S9"/>
    <property type="match status" value="1"/>
</dbReference>
<feature type="domain" description="Peptidase S9 prolyl oligopeptidase catalytic" evidence="1">
    <location>
        <begin position="520"/>
        <end position="717"/>
    </location>
</feature>
<dbReference type="Proteomes" id="UP000315971">
    <property type="component" value="Unassembled WGS sequence"/>
</dbReference>
<dbReference type="InterPro" id="IPR002469">
    <property type="entry name" value="Peptidase_S9B_N"/>
</dbReference>
<protein>
    <submittedName>
        <fullName evidence="3">Dipeptidyl-peptidase-4</fullName>
    </submittedName>
</protein>
<dbReference type="SUPFAM" id="SSF53474">
    <property type="entry name" value="alpha/beta-Hydrolases"/>
    <property type="match status" value="1"/>
</dbReference>
<dbReference type="InterPro" id="IPR029058">
    <property type="entry name" value="AB_hydrolase_fold"/>
</dbReference>
<evidence type="ECO:0000313" key="3">
    <source>
        <dbReference type="EMBL" id="SMO45813.1"/>
    </source>
</evidence>